<dbReference type="eggNOG" id="KOG3994">
    <property type="taxonomic scope" value="Eukaryota"/>
</dbReference>
<protein>
    <submittedName>
        <fullName evidence="2">Predicted protein</fullName>
    </submittedName>
</protein>
<dbReference type="InterPro" id="IPR019362">
    <property type="entry name" value="MMADHC"/>
</dbReference>
<dbReference type="GO" id="GO:0009235">
    <property type="term" value="P:cobalamin metabolic process"/>
    <property type="evidence" value="ECO:0007669"/>
    <property type="project" value="InterPro"/>
</dbReference>
<feature type="region of interest" description="Disordered" evidence="1">
    <location>
        <begin position="1"/>
        <end position="49"/>
    </location>
</feature>
<gene>
    <name evidence="2" type="ORF">MICPUCDRAFT_49917</name>
</gene>
<keyword evidence="3" id="KW-1185">Reference proteome</keyword>
<evidence type="ECO:0000313" key="2">
    <source>
        <dbReference type="EMBL" id="EEH60077.1"/>
    </source>
</evidence>
<accession>C1MGS0</accession>
<dbReference type="AlphaFoldDB" id="C1MGS0"/>
<dbReference type="Proteomes" id="UP000001876">
    <property type="component" value="Unassembled WGS sequence"/>
</dbReference>
<dbReference type="PANTHER" id="PTHR13192">
    <property type="entry name" value="MY011 PROTEIN"/>
    <property type="match status" value="1"/>
</dbReference>
<dbReference type="STRING" id="564608.C1MGS0"/>
<dbReference type="Pfam" id="PF10229">
    <property type="entry name" value="MMADHC"/>
    <property type="match status" value="1"/>
</dbReference>
<feature type="compositionally biased region" description="Basic and acidic residues" evidence="1">
    <location>
        <begin position="14"/>
        <end position="39"/>
    </location>
</feature>
<dbReference type="GeneID" id="9681256"/>
<organism evidence="3">
    <name type="scientific">Micromonas pusilla (strain CCMP1545)</name>
    <name type="common">Picoplanktonic green alga</name>
    <dbReference type="NCBI Taxonomy" id="564608"/>
    <lineage>
        <taxon>Eukaryota</taxon>
        <taxon>Viridiplantae</taxon>
        <taxon>Chlorophyta</taxon>
        <taxon>Mamiellophyceae</taxon>
        <taxon>Mamiellales</taxon>
        <taxon>Mamiellaceae</taxon>
        <taxon>Micromonas</taxon>
    </lineage>
</organism>
<name>C1MGS0_MICPC</name>
<evidence type="ECO:0000313" key="3">
    <source>
        <dbReference type="Proteomes" id="UP000001876"/>
    </source>
</evidence>
<dbReference type="RefSeq" id="XP_003054825.1">
    <property type="nucleotide sequence ID" value="XM_003054779.1"/>
</dbReference>
<dbReference type="OrthoDB" id="10263782at2759"/>
<proteinExistence type="predicted"/>
<dbReference type="KEGG" id="mpp:MICPUCDRAFT_49917"/>
<dbReference type="EMBL" id="GG663735">
    <property type="protein sequence ID" value="EEH60077.1"/>
    <property type="molecule type" value="Genomic_DNA"/>
</dbReference>
<sequence>MAGVSPSSTPPIWDAEKAPRRDAADAREEDERATRRHAEAVTSRAHATRACGIARRARASDESDDVDLTRTRLVLSTFPRVDDATSSLRFARAAAARTLAIPMVSAEPLVPVTTTVWGMEYSVHACPKRHKAEAEAMFPGMDVSDLLVVPTCQKTKMDLVKTGEMVDEEKDFCLERFLLFAKRVTDKLASRGHWADYIDPCSGLSMVNKCSQQVYGEVDALVTLLNYQVTNSGCCKVVLHPKWGSAVYPASVFAKAPREVFVEVVAEAEAEIRAEDPAAA</sequence>
<dbReference type="PANTHER" id="PTHR13192:SF3">
    <property type="entry name" value="COBALAMIN TRAFFICKING PROTEIN CBLD"/>
    <property type="match status" value="1"/>
</dbReference>
<reference evidence="2 3" key="1">
    <citation type="journal article" date="2009" name="Science">
        <title>Green evolution and dynamic adaptations revealed by genomes of the marine picoeukaryotes Micromonas.</title>
        <authorList>
            <person name="Worden A.Z."/>
            <person name="Lee J.H."/>
            <person name="Mock T."/>
            <person name="Rouze P."/>
            <person name="Simmons M.P."/>
            <person name="Aerts A.L."/>
            <person name="Allen A.E."/>
            <person name="Cuvelier M.L."/>
            <person name="Derelle E."/>
            <person name="Everett M.V."/>
            <person name="Foulon E."/>
            <person name="Grimwood J."/>
            <person name="Gundlach H."/>
            <person name="Henrissat B."/>
            <person name="Napoli C."/>
            <person name="McDonald S.M."/>
            <person name="Parker M.S."/>
            <person name="Rombauts S."/>
            <person name="Salamov A."/>
            <person name="Von Dassow P."/>
            <person name="Badger J.H."/>
            <person name="Coutinho P.M."/>
            <person name="Demir E."/>
            <person name="Dubchak I."/>
            <person name="Gentemann C."/>
            <person name="Eikrem W."/>
            <person name="Gready J.E."/>
            <person name="John U."/>
            <person name="Lanier W."/>
            <person name="Lindquist E.A."/>
            <person name="Lucas S."/>
            <person name="Mayer K.F."/>
            <person name="Moreau H."/>
            <person name="Not F."/>
            <person name="Otillar R."/>
            <person name="Panaud O."/>
            <person name="Pangilinan J."/>
            <person name="Paulsen I."/>
            <person name="Piegu B."/>
            <person name="Poliakov A."/>
            <person name="Robbens S."/>
            <person name="Schmutz J."/>
            <person name="Toulza E."/>
            <person name="Wyss T."/>
            <person name="Zelensky A."/>
            <person name="Zhou K."/>
            <person name="Armbrust E.V."/>
            <person name="Bhattacharya D."/>
            <person name="Goodenough U.W."/>
            <person name="Van de Peer Y."/>
            <person name="Grigoriev I.V."/>
        </authorList>
    </citation>
    <scope>NUCLEOTIDE SEQUENCE [LARGE SCALE GENOMIC DNA]</scope>
    <source>
        <strain evidence="2 3">CCMP1545</strain>
    </source>
</reference>
<evidence type="ECO:0000256" key="1">
    <source>
        <dbReference type="SAM" id="MobiDB-lite"/>
    </source>
</evidence>